<keyword evidence="2" id="KW-1185">Reference proteome</keyword>
<name>A0A2C9CE73_KUEST</name>
<evidence type="ECO:0000313" key="1">
    <source>
        <dbReference type="EMBL" id="SOH04002.1"/>
    </source>
</evidence>
<evidence type="ECO:0000313" key="2">
    <source>
        <dbReference type="Proteomes" id="UP000221734"/>
    </source>
</evidence>
<protein>
    <submittedName>
        <fullName evidence="1">Uncharacterized protein</fullName>
    </submittedName>
</protein>
<dbReference type="EMBL" id="LT934425">
    <property type="protein sequence ID" value="SOH04002.1"/>
    <property type="molecule type" value="Genomic_DNA"/>
</dbReference>
<reference evidence="2" key="1">
    <citation type="submission" date="2017-10" db="EMBL/GenBank/DDBJ databases">
        <authorList>
            <person name="Frank J."/>
        </authorList>
    </citation>
    <scope>NUCLEOTIDE SEQUENCE [LARGE SCALE GENOMIC DNA]</scope>
</reference>
<proteinExistence type="predicted"/>
<dbReference type="KEGG" id="kst:KSMBR1_1503"/>
<accession>A0A2C9CE73</accession>
<gene>
    <name evidence="1" type="ORF">KSMBR1_1503</name>
</gene>
<organism evidence="1 2">
    <name type="scientific">Kuenenia stuttgartiensis</name>
    <dbReference type="NCBI Taxonomy" id="174633"/>
    <lineage>
        <taxon>Bacteria</taxon>
        <taxon>Pseudomonadati</taxon>
        <taxon>Planctomycetota</taxon>
        <taxon>Candidatus Brocadiia</taxon>
        <taxon>Candidatus Brocadiales</taxon>
        <taxon>Candidatus Brocadiaceae</taxon>
        <taxon>Candidatus Kuenenia</taxon>
    </lineage>
</organism>
<dbReference type="Proteomes" id="UP000221734">
    <property type="component" value="Chromosome Kuenenia_stuttgartiensis_MBR1"/>
</dbReference>
<sequence length="52" mass="5882">MVVVDDESSLMTICEMALASERILKSIRRKTEEARELSILKLLKETESGWAA</sequence>
<dbReference type="AlphaFoldDB" id="A0A2C9CE73"/>